<dbReference type="GO" id="GO:0005524">
    <property type="term" value="F:ATP binding"/>
    <property type="evidence" value="ECO:0007669"/>
    <property type="project" value="InterPro"/>
</dbReference>
<keyword evidence="1" id="KW-0808">Transferase</keyword>
<dbReference type="PROSITE" id="PS00113">
    <property type="entry name" value="ADENYLATE_KINASE"/>
    <property type="match status" value="1"/>
</dbReference>
<keyword evidence="2" id="KW-0545">Nucleotide biosynthesis</keyword>
<dbReference type="GO" id="GO:0009165">
    <property type="term" value="P:nucleotide biosynthetic process"/>
    <property type="evidence" value="ECO:0007669"/>
    <property type="project" value="UniProtKB-KW"/>
</dbReference>
<dbReference type="EMBL" id="PETV01000066">
    <property type="protein sequence ID" value="PIV46995.1"/>
    <property type="molecule type" value="Genomic_DNA"/>
</dbReference>
<proteinExistence type="predicted"/>
<name>A0A2M7DDT6_9BACT</name>
<dbReference type="PANTHER" id="PTHR23359">
    <property type="entry name" value="NUCLEOTIDE KINASE"/>
    <property type="match status" value="1"/>
</dbReference>
<dbReference type="Pfam" id="PF00406">
    <property type="entry name" value="ADK"/>
    <property type="match status" value="1"/>
</dbReference>
<reference evidence="6" key="1">
    <citation type="submission" date="2017-09" db="EMBL/GenBank/DDBJ databases">
        <title>Depth-based differentiation of microbial function through sediment-hosted aquifers and enrichment of novel symbionts in the deep terrestrial subsurface.</title>
        <authorList>
            <person name="Probst A.J."/>
            <person name="Ladd B."/>
            <person name="Jarett J.K."/>
            <person name="Geller-Mcgrath D.E."/>
            <person name="Sieber C.M.K."/>
            <person name="Emerson J.B."/>
            <person name="Anantharaman K."/>
            <person name="Thomas B.C."/>
            <person name="Malmstrom R."/>
            <person name="Stieglmeier M."/>
            <person name="Klingl A."/>
            <person name="Woyke T."/>
            <person name="Ryan C.M."/>
            <person name="Banfield J.F."/>
        </authorList>
    </citation>
    <scope>NUCLEOTIDE SEQUENCE [LARGE SCALE GENOMIC DNA]</scope>
</reference>
<dbReference type="InterPro" id="IPR000850">
    <property type="entry name" value="Adenylat/UMP-CMP_kin"/>
</dbReference>
<evidence type="ECO:0000256" key="4">
    <source>
        <dbReference type="ARBA" id="ARBA00022777"/>
    </source>
</evidence>
<protein>
    <recommendedName>
        <fullName evidence="7">Adenylate kinase</fullName>
    </recommendedName>
</protein>
<evidence type="ECO:0000313" key="6">
    <source>
        <dbReference type="Proteomes" id="UP000229030"/>
    </source>
</evidence>
<evidence type="ECO:0008006" key="7">
    <source>
        <dbReference type="Google" id="ProtNLM"/>
    </source>
</evidence>
<evidence type="ECO:0000256" key="3">
    <source>
        <dbReference type="ARBA" id="ARBA00022741"/>
    </source>
</evidence>
<gene>
    <name evidence="5" type="ORF">COS21_02375</name>
</gene>
<evidence type="ECO:0000256" key="2">
    <source>
        <dbReference type="ARBA" id="ARBA00022727"/>
    </source>
</evidence>
<comment type="caution">
    <text evidence="5">The sequence shown here is derived from an EMBL/GenBank/DDBJ whole genome shotgun (WGS) entry which is preliminary data.</text>
</comment>
<dbReference type="AlphaFoldDB" id="A0A2M7DDT6"/>
<dbReference type="Gene3D" id="3.40.50.300">
    <property type="entry name" value="P-loop containing nucleotide triphosphate hydrolases"/>
    <property type="match status" value="1"/>
</dbReference>
<evidence type="ECO:0000313" key="5">
    <source>
        <dbReference type="EMBL" id="PIV46995.1"/>
    </source>
</evidence>
<dbReference type="GO" id="GO:0019205">
    <property type="term" value="F:nucleobase-containing compound kinase activity"/>
    <property type="evidence" value="ECO:0007669"/>
    <property type="project" value="InterPro"/>
</dbReference>
<evidence type="ECO:0000256" key="1">
    <source>
        <dbReference type="ARBA" id="ARBA00022679"/>
    </source>
</evidence>
<dbReference type="Proteomes" id="UP000229030">
    <property type="component" value="Unassembled WGS sequence"/>
</dbReference>
<keyword evidence="3" id="KW-0547">Nucleotide-binding</keyword>
<dbReference type="InterPro" id="IPR033690">
    <property type="entry name" value="Adenylat_kinase_CS"/>
</dbReference>
<dbReference type="SUPFAM" id="SSF52540">
    <property type="entry name" value="P-loop containing nucleoside triphosphate hydrolases"/>
    <property type="match status" value="1"/>
</dbReference>
<organism evidence="5 6">
    <name type="scientific">bacterium (Candidatus Gribaldobacteria) CG02_land_8_20_14_3_00_41_15</name>
    <dbReference type="NCBI Taxonomy" id="2014270"/>
    <lineage>
        <taxon>Bacteria</taxon>
        <taxon>Candidatus Gribaldobacteria</taxon>
    </lineage>
</organism>
<accession>A0A2M7DDT6</accession>
<dbReference type="InterPro" id="IPR027417">
    <property type="entry name" value="P-loop_NTPase"/>
</dbReference>
<sequence length="367" mass="41682">MKIYEKDFPYIRTKTAGVTKKFNLADPAERAEYFSAKAGAEIELIKKYLETNTFVAYFLGKKNSGKGTYSKLMKEIFGEDKFNHISVGDIVRDVHAAMADEPKRAEMIKFLGKNYRGYISMEEAIKALLSRDTKTLLPTEFILALIKMEISKTPKKSLFIDGFPRKLDQVSYSLFLSSLIDYRSDLDIFVAISIPEAVLDERMKFRVICPVCHTPRNLKLFATKEVGYDQATKEFYLKCDNAECRGARMVAKEGDNLGIEIIRDRLELDEKLIEKVFTLHGVPKILLRNSLPVALAKELVDDYEITPEYVYELGPDGRVKTSERSWTVKDDEGVASYSLLAPPVALSLIKQLAEVIKKQKQLTKQSA</sequence>
<keyword evidence="4" id="KW-0418">Kinase</keyword>